<dbReference type="SUPFAM" id="SSF161098">
    <property type="entry name" value="MetI-like"/>
    <property type="match status" value="1"/>
</dbReference>
<dbReference type="PANTHER" id="PTHR30151:SF0">
    <property type="entry name" value="ABC TRANSPORTER PERMEASE PROTEIN MJ0413-RELATED"/>
    <property type="match status" value="1"/>
</dbReference>
<keyword evidence="3" id="KW-1003">Cell membrane</keyword>
<evidence type="ECO:0000256" key="4">
    <source>
        <dbReference type="ARBA" id="ARBA00022692"/>
    </source>
</evidence>
<evidence type="ECO:0000256" key="1">
    <source>
        <dbReference type="ARBA" id="ARBA00004651"/>
    </source>
</evidence>
<proteinExistence type="predicted"/>
<reference evidence="8" key="1">
    <citation type="submission" date="2022-05" db="EMBL/GenBank/DDBJ databases">
        <authorList>
            <person name="Pankratov T."/>
        </authorList>
    </citation>
    <scope>NUCLEOTIDE SEQUENCE</scope>
    <source>
        <strain evidence="8">BP6-180914</strain>
    </source>
</reference>
<keyword evidence="2" id="KW-0813">Transport</keyword>
<evidence type="ECO:0000256" key="5">
    <source>
        <dbReference type="ARBA" id="ARBA00022989"/>
    </source>
</evidence>
<evidence type="ECO:0000256" key="2">
    <source>
        <dbReference type="ARBA" id="ARBA00022448"/>
    </source>
</evidence>
<protein>
    <submittedName>
        <fullName evidence="8">Uncharacterized protein</fullName>
    </submittedName>
</protein>
<sequence>MEYALAGKLLPQILVSLQRAAGGFAFGVVVAVPLGILLGWYKPVEANLNPLLQLPRQTNPVSLFPSLFCCS</sequence>
<evidence type="ECO:0000256" key="6">
    <source>
        <dbReference type="ARBA" id="ARBA00023136"/>
    </source>
</evidence>
<comment type="subcellular location">
    <subcellularLocation>
        <location evidence="1">Cell membrane</location>
        <topology evidence="1">Multi-pass membrane protein</topology>
    </subcellularLocation>
</comment>
<evidence type="ECO:0000256" key="7">
    <source>
        <dbReference type="SAM" id="Phobius"/>
    </source>
</evidence>
<keyword evidence="5 7" id="KW-1133">Transmembrane helix</keyword>
<keyword evidence="4 7" id="KW-0812">Transmembrane</keyword>
<dbReference type="GO" id="GO:0005886">
    <property type="term" value="C:plasma membrane"/>
    <property type="evidence" value="ECO:0007669"/>
    <property type="project" value="UniProtKB-SubCell"/>
</dbReference>
<name>A0AA41ZAD2_9HYPH</name>
<dbReference type="AlphaFoldDB" id="A0AA41ZAD2"/>
<accession>A0AA41ZAD2</accession>
<evidence type="ECO:0000313" key="9">
    <source>
        <dbReference type="Proteomes" id="UP001165667"/>
    </source>
</evidence>
<feature type="transmembrane region" description="Helical" evidence="7">
    <location>
        <begin position="20"/>
        <end position="41"/>
    </location>
</feature>
<comment type="caution">
    <text evidence="8">The sequence shown here is derived from an EMBL/GenBank/DDBJ whole genome shotgun (WGS) entry which is preliminary data.</text>
</comment>
<dbReference type="EMBL" id="JAMOIM010000115">
    <property type="protein sequence ID" value="MCW6513210.1"/>
    <property type="molecule type" value="Genomic_DNA"/>
</dbReference>
<dbReference type="InterPro" id="IPR035906">
    <property type="entry name" value="MetI-like_sf"/>
</dbReference>
<evidence type="ECO:0000256" key="3">
    <source>
        <dbReference type="ARBA" id="ARBA00022475"/>
    </source>
</evidence>
<evidence type="ECO:0000313" key="8">
    <source>
        <dbReference type="EMBL" id="MCW6513210.1"/>
    </source>
</evidence>
<keyword evidence="9" id="KW-1185">Reference proteome</keyword>
<keyword evidence="6 7" id="KW-0472">Membrane</keyword>
<dbReference type="PANTHER" id="PTHR30151">
    <property type="entry name" value="ALKANE SULFONATE ABC TRANSPORTER-RELATED, MEMBRANE SUBUNIT"/>
    <property type="match status" value="1"/>
</dbReference>
<dbReference type="Proteomes" id="UP001165667">
    <property type="component" value="Unassembled WGS sequence"/>
</dbReference>
<dbReference type="RefSeq" id="WP_282589581.1">
    <property type="nucleotide sequence ID" value="NZ_JAMOIM010000115.1"/>
</dbReference>
<gene>
    <name evidence="8" type="ORF">M8523_35840</name>
</gene>
<organism evidence="8 9">
    <name type="scientific">Lichenifustis flavocetrariae</name>
    <dbReference type="NCBI Taxonomy" id="2949735"/>
    <lineage>
        <taxon>Bacteria</taxon>
        <taxon>Pseudomonadati</taxon>
        <taxon>Pseudomonadota</taxon>
        <taxon>Alphaproteobacteria</taxon>
        <taxon>Hyphomicrobiales</taxon>
        <taxon>Lichenihabitantaceae</taxon>
        <taxon>Lichenifustis</taxon>
    </lineage>
</organism>